<organism evidence="1 2">
    <name type="scientific">Sanghuangporus baumii</name>
    <name type="common">Phellinus baumii</name>
    <dbReference type="NCBI Taxonomy" id="108892"/>
    <lineage>
        <taxon>Eukaryota</taxon>
        <taxon>Fungi</taxon>
        <taxon>Dikarya</taxon>
        <taxon>Basidiomycota</taxon>
        <taxon>Agaricomycotina</taxon>
        <taxon>Agaricomycetes</taxon>
        <taxon>Hymenochaetales</taxon>
        <taxon>Hymenochaetaceae</taxon>
        <taxon>Sanghuangporus</taxon>
    </lineage>
</organism>
<dbReference type="EMBL" id="LNZH02000136">
    <property type="protein sequence ID" value="OCB90291.1"/>
    <property type="molecule type" value="Genomic_DNA"/>
</dbReference>
<keyword evidence="2" id="KW-1185">Reference proteome</keyword>
<proteinExistence type="predicted"/>
<accession>A0A9Q5I2D8</accession>
<dbReference type="Proteomes" id="UP000757232">
    <property type="component" value="Unassembled WGS sequence"/>
</dbReference>
<dbReference type="OrthoDB" id="2548233at2759"/>
<dbReference type="Gene3D" id="3.30.559.10">
    <property type="entry name" value="Chloramphenicol acetyltransferase-like domain"/>
    <property type="match status" value="1"/>
</dbReference>
<reference evidence="1" key="1">
    <citation type="submission" date="2016-06" db="EMBL/GenBank/DDBJ databases">
        <title>Draft Genome sequence of the fungus Inonotus baumii.</title>
        <authorList>
            <person name="Zhu H."/>
            <person name="Lin W."/>
        </authorList>
    </citation>
    <scope>NUCLEOTIDE SEQUENCE</scope>
    <source>
        <strain evidence="1">821</strain>
    </source>
</reference>
<dbReference type="InterPro" id="IPR023213">
    <property type="entry name" value="CAT-like_dom_sf"/>
</dbReference>
<sequence length="521" mass="58434">MNTVDYSRYRWREDDNVPGRVKREIGGGELFEDVLNFNKYGEQNLFLGVYFQVSQLIDTSHFIETARKAWISLRWDVPTVAAQMLHEPREGSPAPAALLVYAPPADRAEAEAWAGQTVILKEGFEDLDTLRYEVVKGVMPEKDLVPQSFLYAVPFSPSSFGLLLYTSHIPFDGAGVKVLMTRYLEHLSKYIVDPGYVDAEKNRHKWGSETQNLLPIASEILRRHEPAEFDANGTLIKPELPEEPREGPNFWETLNQVMTDLARGAPLAHPFKSLKSPLYDQSKDTPATRRAAYTFTVEESKAIVEACRNAPDKLTVNQLAHGCLSLLTVLDNPPEPGSSNVVIYYGLVDSRQRLAREYRGALDYPGYCLGMSPIQVPVNIIDKYAGDINKNLKSVVLEFAQVVKREYLRQQAFPALLGIENQQVEMMLSVPPPPPSCGPWFGGDGRGAIYLKPRYPQNADTVLEITDFFVGLGKTDPGPFFRITEWNGRIMLGADYNQKAVESSVVDGWMKKWAELILAAS</sequence>
<dbReference type="PANTHER" id="PTHR42034:SF1">
    <property type="entry name" value="CONDENSATION DOMAIN-CONTAINING PROTEIN"/>
    <property type="match status" value="1"/>
</dbReference>
<evidence type="ECO:0000313" key="2">
    <source>
        <dbReference type="Proteomes" id="UP000757232"/>
    </source>
</evidence>
<name>A0A9Q5I2D8_SANBA</name>
<dbReference type="Gene3D" id="3.30.559.30">
    <property type="entry name" value="Nonribosomal peptide synthetase, condensation domain"/>
    <property type="match status" value="1"/>
</dbReference>
<protein>
    <submittedName>
        <fullName evidence="1">Uncharacterized protein</fullName>
    </submittedName>
</protein>
<dbReference type="AlphaFoldDB" id="A0A9Q5I2D8"/>
<comment type="caution">
    <text evidence="1">The sequence shown here is derived from an EMBL/GenBank/DDBJ whole genome shotgun (WGS) entry which is preliminary data.</text>
</comment>
<gene>
    <name evidence="1" type="ORF">A7U60_g2465</name>
</gene>
<evidence type="ECO:0000313" key="1">
    <source>
        <dbReference type="EMBL" id="OCB90291.1"/>
    </source>
</evidence>
<dbReference type="PANTHER" id="PTHR42034">
    <property type="entry name" value="CHROMOSOME 7, WHOLE GENOME SHOTGUN SEQUENCE-RELATED"/>
    <property type="match status" value="1"/>
</dbReference>